<dbReference type="PANTHER" id="PTHR31818:SF16">
    <property type="entry name" value="PROTEIN ROOT HAIR SPECIFIC 17"/>
    <property type="match status" value="1"/>
</dbReference>
<dbReference type="GO" id="GO:0006004">
    <property type="term" value="P:fucose metabolic process"/>
    <property type="evidence" value="ECO:0007669"/>
    <property type="project" value="UniProtKB-KW"/>
</dbReference>
<comment type="similarity">
    <text evidence="1">Belongs to the glycosyltransferase GT106 family.</text>
</comment>
<accession>A0A5B6V2F3</accession>
<name>A0A5B6V2F3_9ROSI</name>
<feature type="signal peptide" evidence="7">
    <location>
        <begin position="1"/>
        <end position="18"/>
    </location>
</feature>
<keyword evidence="4" id="KW-0294">Fucose metabolism</keyword>
<evidence type="ECO:0000313" key="9">
    <source>
        <dbReference type="Proteomes" id="UP000325315"/>
    </source>
</evidence>
<proteinExistence type="inferred from homology"/>
<evidence type="ECO:0000256" key="7">
    <source>
        <dbReference type="SAM" id="SignalP"/>
    </source>
</evidence>
<organism evidence="8 9">
    <name type="scientific">Gossypium australe</name>
    <dbReference type="NCBI Taxonomy" id="47621"/>
    <lineage>
        <taxon>Eukaryota</taxon>
        <taxon>Viridiplantae</taxon>
        <taxon>Streptophyta</taxon>
        <taxon>Embryophyta</taxon>
        <taxon>Tracheophyta</taxon>
        <taxon>Spermatophyta</taxon>
        <taxon>Magnoliopsida</taxon>
        <taxon>eudicotyledons</taxon>
        <taxon>Gunneridae</taxon>
        <taxon>Pentapetalae</taxon>
        <taxon>rosids</taxon>
        <taxon>malvids</taxon>
        <taxon>Malvales</taxon>
        <taxon>Malvaceae</taxon>
        <taxon>Malvoideae</taxon>
        <taxon>Gossypium</taxon>
    </lineage>
</organism>
<dbReference type="InterPro" id="IPR019378">
    <property type="entry name" value="GDP-Fuc_O-FucTrfase"/>
</dbReference>
<protein>
    <recommendedName>
        <fullName evidence="6">O-fucosyltransferase family protein</fullName>
    </recommendedName>
</protein>
<dbReference type="GO" id="GO:0048367">
    <property type="term" value="P:shoot system development"/>
    <property type="evidence" value="ECO:0007669"/>
    <property type="project" value="InterPro"/>
</dbReference>
<dbReference type="GO" id="GO:0016757">
    <property type="term" value="F:glycosyltransferase activity"/>
    <property type="evidence" value="ECO:0007669"/>
    <property type="project" value="UniProtKB-KW"/>
</dbReference>
<dbReference type="OrthoDB" id="1882547at2759"/>
<dbReference type="CDD" id="cd11299">
    <property type="entry name" value="O-FucT_plant"/>
    <property type="match status" value="1"/>
</dbReference>
<evidence type="ECO:0000256" key="5">
    <source>
        <dbReference type="ARBA" id="ARBA00023277"/>
    </source>
</evidence>
<sequence length="940" mass="105796">MAQTAFTLALSLFSGGSAAVSSHSSPPSPVVSSSYFSPPFTFLRLPPTISSFLVTLPFVVKGREALEYNFEAIFQVPASGGNLGRDLWSWSQSTFYYGCSNASKTFQTADMKTLPGRYLLIATSGGLNQQRTGIIDAVVAAYILNATLVIPRLDQQSYWKDTSCFAEIFDVNWFISYLSRDVEIIKELPPKGGKAWIPRTIRVPRKCDPTCYETRVLPVLNRTQAVELTKFDYRLSNRLDTELQKLRCRVNYHALRFTDPILKMGKLLVERMKMKAKHFIALHLRFEPDMLAFSGCYYGGGDKERAELGAIRKRWKTLHASNPEKVRRNGKCPLTPEEVGLMLRALGFGSDVHVYVASGDVYGGEESLAPLKGLFPNFHSKQTIATKEELAQFSSFSGRMAALDYIVCDETDVFVANNNGNMARMLAGRRRYFGHKPTIRPNAKKLYKLFLDRNNMTWEEFSSRVRTYQLGFMGEPNEMKPGKGEFHENPDSCLCQAKGIETIEEKNRKDAVEMSDEYQSIEDPDWIDVDYLYKIEEFSFYEVANRHTEHNSSGIETCHSAVMVADTTLLRPPERGIGLHAVENPRNSKQCFGNNCTQLDKLLIPSGFLSKICGFMIVLFPFSALQFFCPVSLICLQIYKPFHLFNQKTKMGSSALNKKSNFNARSNSLPSRPHPLIPQIDEHLRRLKSDESATSSSVITGKLSGLRDLYELVHSLLQLPVTQKSLAQNYNDNNELLLNGSLKLLDICGLAKDALLQAKEDTQQLQSSFRRRRSDDPIFANDAKAYLASRKKANKLINKSLRDLKINKCGFADVDEATCSMLRDVEGVTFTVLESVFSYITATVPEPKSTNWSLVSKLVHSKCVTCKGRGSETNEFERVNALLWGLIGYKSKKCGDMSNENAVIELQRLETSIEDVEDGIECVLRLLIKTRVSILNILSH</sequence>
<dbReference type="PANTHER" id="PTHR31818">
    <property type="entry name" value="O-FUCOSYLTRANSFERASE 16"/>
    <property type="match status" value="1"/>
</dbReference>
<dbReference type="Pfam" id="PF03087">
    <property type="entry name" value="BPS1"/>
    <property type="match status" value="1"/>
</dbReference>
<dbReference type="InterPro" id="IPR024709">
    <property type="entry name" value="FucosylTrfase_pln"/>
</dbReference>
<reference evidence="9" key="1">
    <citation type="journal article" date="2019" name="Plant Biotechnol. J.">
        <title>Genome sequencing of the Australian wild diploid species Gossypium australe highlights disease resistance and delayed gland morphogenesis.</title>
        <authorList>
            <person name="Cai Y."/>
            <person name="Cai X."/>
            <person name="Wang Q."/>
            <person name="Wang P."/>
            <person name="Zhang Y."/>
            <person name="Cai C."/>
            <person name="Xu Y."/>
            <person name="Wang K."/>
            <person name="Zhou Z."/>
            <person name="Wang C."/>
            <person name="Geng S."/>
            <person name="Li B."/>
            <person name="Dong Q."/>
            <person name="Hou Y."/>
            <person name="Wang H."/>
            <person name="Ai P."/>
            <person name="Liu Z."/>
            <person name="Yi F."/>
            <person name="Sun M."/>
            <person name="An G."/>
            <person name="Cheng J."/>
            <person name="Zhang Y."/>
            <person name="Shi Q."/>
            <person name="Xie Y."/>
            <person name="Shi X."/>
            <person name="Chang Y."/>
            <person name="Huang F."/>
            <person name="Chen Y."/>
            <person name="Hong S."/>
            <person name="Mi L."/>
            <person name="Sun Q."/>
            <person name="Zhang L."/>
            <person name="Zhou B."/>
            <person name="Peng R."/>
            <person name="Zhang X."/>
            <person name="Liu F."/>
        </authorList>
    </citation>
    <scope>NUCLEOTIDE SEQUENCE [LARGE SCALE GENOMIC DNA]</scope>
    <source>
        <strain evidence="9">cv. PA1801</strain>
    </source>
</reference>
<keyword evidence="7" id="KW-0732">Signal</keyword>
<evidence type="ECO:0000256" key="2">
    <source>
        <dbReference type="ARBA" id="ARBA00022676"/>
    </source>
</evidence>
<comment type="caution">
    <text evidence="8">The sequence shown here is derived from an EMBL/GenBank/DDBJ whole genome shotgun (WGS) entry which is preliminary data.</text>
</comment>
<dbReference type="GO" id="GO:0048364">
    <property type="term" value="P:root development"/>
    <property type="evidence" value="ECO:0007669"/>
    <property type="project" value="InterPro"/>
</dbReference>
<keyword evidence="2 8" id="KW-0328">Glycosyltransferase</keyword>
<gene>
    <name evidence="8" type="ORF">EPI10_007657</name>
</gene>
<evidence type="ECO:0000256" key="3">
    <source>
        <dbReference type="ARBA" id="ARBA00022679"/>
    </source>
</evidence>
<dbReference type="EMBL" id="SMMG02000008">
    <property type="protein sequence ID" value="KAA3463297.1"/>
    <property type="molecule type" value="Genomic_DNA"/>
</dbReference>
<evidence type="ECO:0000256" key="1">
    <source>
        <dbReference type="ARBA" id="ARBA00007737"/>
    </source>
</evidence>
<evidence type="ECO:0000313" key="8">
    <source>
        <dbReference type="EMBL" id="KAA3463297.1"/>
    </source>
</evidence>
<feature type="chain" id="PRO_5023049773" description="O-fucosyltransferase family protein" evidence="7">
    <location>
        <begin position="19"/>
        <end position="940"/>
    </location>
</feature>
<dbReference type="AlphaFoldDB" id="A0A5B6V2F3"/>
<keyword evidence="5" id="KW-0119">Carbohydrate metabolism</keyword>
<keyword evidence="9" id="KW-1185">Reference proteome</keyword>
<keyword evidence="3 8" id="KW-0808">Transferase</keyword>
<evidence type="ECO:0000256" key="4">
    <source>
        <dbReference type="ARBA" id="ARBA00023253"/>
    </source>
</evidence>
<evidence type="ECO:0000256" key="6">
    <source>
        <dbReference type="ARBA" id="ARBA00030350"/>
    </source>
</evidence>
<dbReference type="Pfam" id="PF10250">
    <property type="entry name" value="O-FucT"/>
    <property type="match status" value="1"/>
</dbReference>
<dbReference type="InterPro" id="IPR004320">
    <property type="entry name" value="BPS1_pln"/>
</dbReference>
<dbReference type="Proteomes" id="UP000325315">
    <property type="component" value="Unassembled WGS sequence"/>
</dbReference>